<evidence type="ECO:0000313" key="3">
    <source>
        <dbReference type="Proteomes" id="UP000252355"/>
    </source>
</evidence>
<protein>
    <recommendedName>
        <fullName evidence="4">Tetratricopeptide repeat protein</fullName>
    </recommendedName>
</protein>
<sequence>MCLALSVPAWADPSARSEAAKLGYSEEILEQLPGKHLPRAPNPDWQPIRAPAEPRFPDRQLLTPRLDQKAEPASMLPYLTELHKKNPRSPKITRKLALTCLKAGQPREALYWFTQTWFRDRTDLAALWNCAALSYRLGDYRATASYLKEYAQRDPHSVWGRIAREMQGATPFGGGMDLAGAFAGRLPRGGIMTGGAAKSGGSALMVIGGQEMEPPRGDTLADRLDERPMPAGPKKKEAAPGGEPLPAKASLRRAVIDTAAPAAGTPPPVGPASGSSPASAGPAPAPATPPATASAAAAPAAP</sequence>
<organism evidence="2 3">
    <name type="scientific">Candidatus Ozemobacter sibiricus</name>
    <dbReference type="NCBI Taxonomy" id="2268124"/>
    <lineage>
        <taxon>Bacteria</taxon>
        <taxon>Candidatus Ozemobacteria</taxon>
        <taxon>Candidatus Ozemobacterales</taxon>
        <taxon>Candidatus Ozemobacteraceae</taxon>
        <taxon>Candidatus Ozemobacter</taxon>
    </lineage>
</organism>
<dbReference type="EMBL" id="QOQW01000024">
    <property type="protein sequence ID" value="RCK78350.1"/>
    <property type="molecule type" value="Genomic_DNA"/>
</dbReference>
<reference evidence="2 3" key="1">
    <citation type="submission" date="2018-05" db="EMBL/GenBank/DDBJ databases">
        <title>A metagenomic window into the 2 km-deep terrestrial subsurface aquifer revealed taxonomically and functionally diverse microbial community comprising novel uncultured bacterial lineages.</title>
        <authorList>
            <person name="Kadnikov V.V."/>
            <person name="Mardanov A.V."/>
            <person name="Beletsky A.V."/>
            <person name="Banks D."/>
            <person name="Pimenov N.V."/>
            <person name="Frank Y.A."/>
            <person name="Karnachuk O.V."/>
            <person name="Ravin N.V."/>
        </authorList>
    </citation>
    <scope>NUCLEOTIDE SEQUENCE [LARGE SCALE GENOMIC DNA]</scope>
    <source>
        <strain evidence="2">BY5</strain>
    </source>
</reference>
<gene>
    <name evidence="2" type="ORF">OZSIB_1592</name>
</gene>
<feature type="region of interest" description="Disordered" evidence="1">
    <location>
        <begin position="209"/>
        <end position="302"/>
    </location>
</feature>
<feature type="compositionally biased region" description="Basic and acidic residues" evidence="1">
    <location>
        <begin position="213"/>
        <end position="238"/>
    </location>
</feature>
<name>A0A367ZJY7_9BACT</name>
<dbReference type="AlphaFoldDB" id="A0A367ZJY7"/>
<evidence type="ECO:0000313" key="2">
    <source>
        <dbReference type="EMBL" id="RCK78350.1"/>
    </source>
</evidence>
<evidence type="ECO:0000256" key="1">
    <source>
        <dbReference type="SAM" id="MobiDB-lite"/>
    </source>
</evidence>
<comment type="caution">
    <text evidence="2">The sequence shown here is derived from an EMBL/GenBank/DDBJ whole genome shotgun (WGS) entry which is preliminary data.</text>
</comment>
<feature type="compositionally biased region" description="Low complexity" evidence="1">
    <location>
        <begin position="271"/>
        <end position="282"/>
    </location>
</feature>
<dbReference type="Proteomes" id="UP000252355">
    <property type="component" value="Unassembled WGS sequence"/>
</dbReference>
<dbReference type="InterPro" id="IPR011990">
    <property type="entry name" value="TPR-like_helical_dom_sf"/>
</dbReference>
<dbReference type="SUPFAM" id="SSF48452">
    <property type="entry name" value="TPR-like"/>
    <property type="match status" value="1"/>
</dbReference>
<feature type="compositionally biased region" description="Low complexity" evidence="1">
    <location>
        <begin position="290"/>
        <end position="302"/>
    </location>
</feature>
<dbReference type="Gene3D" id="1.25.40.10">
    <property type="entry name" value="Tetratricopeptide repeat domain"/>
    <property type="match status" value="1"/>
</dbReference>
<accession>A0A367ZJY7</accession>
<proteinExistence type="predicted"/>
<evidence type="ECO:0008006" key="4">
    <source>
        <dbReference type="Google" id="ProtNLM"/>
    </source>
</evidence>